<dbReference type="GO" id="GO:0016020">
    <property type="term" value="C:membrane"/>
    <property type="evidence" value="ECO:0007669"/>
    <property type="project" value="UniProtKB-SubCell"/>
</dbReference>
<dbReference type="PANTHER" id="PTHR37042">
    <property type="entry name" value="OUTER MEMBRANE PROTEIN RV1973"/>
    <property type="match status" value="1"/>
</dbReference>
<dbReference type="EMBL" id="JAFFGU010000003">
    <property type="protein sequence ID" value="MBM7277720.1"/>
    <property type="molecule type" value="Genomic_DNA"/>
</dbReference>
<feature type="region of interest" description="Disordered" evidence="3">
    <location>
        <begin position="1"/>
        <end position="29"/>
    </location>
</feature>
<keyword evidence="4" id="KW-1133">Transmembrane helix</keyword>
<dbReference type="PANTHER" id="PTHR37042:SF4">
    <property type="entry name" value="OUTER MEMBRANE PROTEIN RV1973"/>
    <property type="match status" value="1"/>
</dbReference>
<accession>A0AAW4G309</accession>
<feature type="compositionally biased region" description="Polar residues" evidence="3">
    <location>
        <begin position="1"/>
        <end position="16"/>
    </location>
</feature>
<gene>
    <name evidence="5" type="ORF">JTZ10_08090</name>
</gene>
<name>A0AAW4G309_GORRU</name>
<comment type="subcellular location">
    <subcellularLocation>
        <location evidence="1">Membrane</location>
    </subcellularLocation>
</comment>
<evidence type="ECO:0000256" key="4">
    <source>
        <dbReference type="SAM" id="Phobius"/>
    </source>
</evidence>
<keyword evidence="2 4" id="KW-0472">Membrane</keyword>
<proteinExistence type="predicted"/>
<feature type="transmembrane region" description="Helical" evidence="4">
    <location>
        <begin position="39"/>
        <end position="61"/>
    </location>
</feature>
<reference evidence="5" key="1">
    <citation type="submission" date="2021-02" db="EMBL/GenBank/DDBJ databases">
        <title>Taxonomy, biology and ecology of Rhodococcus bacteria occurring in California pistachio and other woody hosts as revealed by genome sequence analyses.</title>
        <authorList>
            <person name="Riely B."/>
            <person name="Gai Y."/>
        </authorList>
    </citation>
    <scope>NUCLEOTIDE SEQUENCE</scope>
    <source>
        <strain evidence="5">BP-295</strain>
    </source>
</reference>
<evidence type="ECO:0000256" key="3">
    <source>
        <dbReference type="SAM" id="MobiDB-lite"/>
    </source>
</evidence>
<protein>
    <recommendedName>
        <fullName evidence="7">Mce-associated membrane protein</fullName>
    </recommendedName>
</protein>
<dbReference type="Proteomes" id="UP001195196">
    <property type="component" value="Unassembled WGS sequence"/>
</dbReference>
<dbReference type="AlphaFoldDB" id="A0AAW4G309"/>
<dbReference type="RefSeq" id="WP_119031436.1">
    <property type="nucleotide sequence ID" value="NZ_CP022580.1"/>
</dbReference>
<evidence type="ECO:0000313" key="5">
    <source>
        <dbReference type="EMBL" id="MBM7277720.1"/>
    </source>
</evidence>
<keyword evidence="4" id="KW-0812">Transmembrane</keyword>
<evidence type="ECO:0008006" key="7">
    <source>
        <dbReference type="Google" id="ProtNLM"/>
    </source>
</evidence>
<evidence type="ECO:0000256" key="2">
    <source>
        <dbReference type="ARBA" id="ARBA00023136"/>
    </source>
</evidence>
<evidence type="ECO:0000256" key="1">
    <source>
        <dbReference type="ARBA" id="ARBA00004370"/>
    </source>
</evidence>
<evidence type="ECO:0000313" key="6">
    <source>
        <dbReference type="Proteomes" id="UP001195196"/>
    </source>
</evidence>
<organism evidence="5 6">
    <name type="scientific">Gordonia rubripertincta</name>
    <name type="common">Rhodococcus corallinus</name>
    <dbReference type="NCBI Taxonomy" id="36822"/>
    <lineage>
        <taxon>Bacteria</taxon>
        <taxon>Bacillati</taxon>
        <taxon>Actinomycetota</taxon>
        <taxon>Actinomycetes</taxon>
        <taxon>Mycobacteriales</taxon>
        <taxon>Gordoniaceae</taxon>
        <taxon>Gordonia</taxon>
    </lineage>
</organism>
<comment type="caution">
    <text evidence="5">The sequence shown here is derived from an EMBL/GenBank/DDBJ whole genome shotgun (WGS) entry which is preliminary data.</text>
</comment>
<sequence>MTGTPEPTGSASTGSTDPDAGPTEKNTGTRPALRRLAGVAPLALAIVAVIAAVVCVAVFGVRAYDVYANQYPAQQTRDDATQAAEQAVLNITTIDPADLDGFRERAEASLTGKAKNEVLGGKDGSVLDMLSKAGPDAAKLSARLVRSAPSEVNPDEGKAKVLVYVITTLERPGQPGVDETRGFDVSMIKDGDTWKAENLLGLEGIAYADAGQSGNGQAPAPAPGGGN</sequence>